<dbReference type="AlphaFoldDB" id="B4RFQ6"/>
<reference evidence="3 4" key="1">
    <citation type="journal article" date="2008" name="BMC Genomics">
        <title>Complete genome of Phenylobacterium zucineum - a novel facultative intracellular bacterium isolated from human erythroleukemia cell line K562.</title>
        <authorList>
            <person name="Luo Y."/>
            <person name="Xu X."/>
            <person name="Ding Z."/>
            <person name="Liu Z."/>
            <person name="Zhang B."/>
            <person name="Yan Z."/>
            <person name="Sun J."/>
            <person name="Hu S."/>
            <person name="Hu X."/>
        </authorList>
    </citation>
    <scope>NUCLEOTIDE SEQUENCE [LARGE SCALE GENOMIC DNA]</scope>
    <source>
        <strain evidence="3 4">HLK1</strain>
    </source>
</reference>
<dbReference type="PROSITE" id="PS51257">
    <property type="entry name" value="PROKAR_LIPOPROTEIN"/>
    <property type="match status" value="1"/>
</dbReference>
<gene>
    <name evidence="3" type="ordered locus">PHZ_c0723</name>
</gene>
<evidence type="ECO:0000313" key="3">
    <source>
        <dbReference type="EMBL" id="ACG77137.1"/>
    </source>
</evidence>
<evidence type="ECO:0000256" key="1">
    <source>
        <dbReference type="SAM" id="SignalP"/>
    </source>
</evidence>
<dbReference type="RefSeq" id="WP_012521285.1">
    <property type="nucleotide sequence ID" value="NC_011144.1"/>
</dbReference>
<evidence type="ECO:0000313" key="4">
    <source>
        <dbReference type="Proteomes" id="UP000001868"/>
    </source>
</evidence>
<dbReference type="eggNOG" id="COG4246">
    <property type="taxonomic scope" value="Bacteria"/>
</dbReference>
<dbReference type="KEGG" id="pzu:PHZ_c0723"/>
<dbReference type="Pfam" id="PF13449">
    <property type="entry name" value="Phytase-like"/>
    <property type="match status" value="1"/>
</dbReference>
<feature type="domain" description="Phytase-like" evidence="2">
    <location>
        <begin position="72"/>
        <end position="306"/>
    </location>
</feature>
<proteinExistence type="predicted"/>
<organism evidence="3 4">
    <name type="scientific">Phenylobacterium zucineum (strain HLK1)</name>
    <dbReference type="NCBI Taxonomy" id="450851"/>
    <lineage>
        <taxon>Bacteria</taxon>
        <taxon>Pseudomonadati</taxon>
        <taxon>Pseudomonadota</taxon>
        <taxon>Alphaproteobacteria</taxon>
        <taxon>Caulobacterales</taxon>
        <taxon>Caulobacteraceae</taxon>
        <taxon>Phenylobacterium</taxon>
    </lineage>
</organism>
<dbReference type="Proteomes" id="UP000001868">
    <property type="component" value="Chromosome"/>
</dbReference>
<keyword evidence="1" id="KW-0732">Signal</keyword>
<dbReference type="OrthoDB" id="9798693at2"/>
<dbReference type="InterPro" id="IPR014567">
    <property type="entry name" value="UCP031900"/>
</dbReference>
<accession>B4RFQ6</accession>
<dbReference type="HOGENOM" id="CLU_059147_2_0_5"/>
<feature type="signal peptide" evidence="1">
    <location>
        <begin position="1"/>
        <end position="19"/>
    </location>
</feature>
<evidence type="ECO:0000259" key="2">
    <source>
        <dbReference type="Pfam" id="PF13449"/>
    </source>
</evidence>
<dbReference type="PIRSF" id="PIRSF031900">
    <property type="entry name" value="UCP031900"/>
    <property type="match status" value="1"/>
</dbReference>
<sequence length="326" mass="33829">MRRALGAGLALLLAACVPAAPPRLPPAPVPVGAAIAIEAQPVPMDPTAPDRSRIGNFVYAGGLVLSSAQTSRLGGLSDLKVTPDGRLAALGDQADLLRARIVLDAEGSLAGLADAQLSALKDPAGADLFAGGPREYDSEAFAVLADGTLVVAFEQHDRVLAFPPGGGPPRPAPPPQTAYRDNKGMEAAIAAPEVAADAYRVGLEATGELFLCRLSAACVPDGRVALEGSELVAMDALPGGGRAYLFRSFSPLTGNVVRLRLTDAAGRTVDSLEIRRPLTVDNLEGLAAVPRPGGGVRFYLVSDDNFGFYDGRPTGQRTLLLAYDWK</sequence>
<dbReference type="STRING" id="450851.PHZ_c0723"/>
<feature type="chain" id="PRO_5002822107" description="Phytase-like domain-containing protein" evidence="1">
    <location>
        <begin position="20"/>
        <end position="326"/>
    </location>
</feature>
<dbReference type="EMBL" id="CP000747">
    <property type="protein sequence ID" value="ACG77137.1"/>
    <property type="molecule type" value="Genomic_DNA"/>
</dbReference>
<keyword evidence="4" id="KW-1185">Reference proteome</keyword>
<protein>
    <recommendedName>
        <fullName evidence="2">Phytase-like domain-containing protein</fullName>
    </recommendedName>
</protein>
<name>B4RFQ6_PHEZH</name>
<dbReference type="InterPro" id="IPR027372">
    <property type="entry name" value="Phytase-like_dom"/>
</dbReference>